<accession>A0A8D8FVC9</accession>
<evidence type="ECO:0000313" key="2">
    <source>
        <dbReference type="EMBL" id="CAG6484991.1"/>
    </source>
</evidence>
<proteinExistence type="predicted"/>
<reference evidence="2" key="1">
    <citation type="submission" date="2021-05" db="EMBL/GenBank/DDBJ databases">
        <authorList>
            <person name="Alioto T."/>
            <person name="Alioto T."/>
            <person name="Gomez Garrido J."/>
        </authorList>
    </citation>
    <scope>NUCLEOTIDE SEQUENCE</scope>
</reference>
<dbReference type="EMBL" id="HBUE01273998">
    <property type="protein sequence ID" value="CAG6565321.1"/>
    <property type="molecule type" value="Transcribed_RNA"/>
</dbReference>
<feature type="region of interest" description="Disordered" evidence="1">
    <location>
        <begin position="1"/>
        <end position="52"/>
    </location>
</feature>
<name>A0A8D8FVC9_CULPI</name>
<organism evidence="2">
    <name type="scientific">Culex pipiens</name>
    <name type="common">House mosquito</name>
    <dbReference type="NCBI Taxonomy" id="7175"/>
    <lineage>
        <taxon>Eukaryota</taxon>
        <taxon>Metazoa</taxon>
        <taxon>Ecdysozoa</taxon>
        <taxon>Arthropoda</taxon>
        <taxon>Hexapoda</taxon>
        <taxon>Insecta</taxon>
        <taxon>Pterygota</taxon>
        <taxon>Neoptera</taxon>
        <taxon>Endopterygota</taxon>
        <taxon>Diptera</taxon>
        <taxon>Nematocera</taxon>
        <taxon>Culicoidea</taxon>
        <taxon>Culicidae</taxon>
        <taxon>Culicinae</taxon>
        <taxon>Culicini</taxon>
        <taxon>Culex</taxon>
        <taxon>Culex</taxon>
    </lineage>
</organism>
<protein>
    <submittedName>
        <fullName evidence="2">(northern house mosquito) hypothetical protein</fullName>
    </submittedName>
</protein>
<dbReference type="AlphaFoldDB" id="A0A8D8FVC9"/>
<evidence type="ECO:0000256" key="1">
    <source>
        <dbReference type="SAM" id="MobiDB-lite"/>
    </source>
</evidence>
<dbReference type="EMBL" id="HBUE01168634">
    <property type="protein sequence ID" value="CAG6513840.1"/>
    <property type="molecule type" value="Transcribed_RNA"/>
</dbReference>
<sequence>MQLLRQNVHPEALPGRPRELPHGRQAVPLRDVQPDVQPKVRPAPSPRVAPVGAGECRRVGRSLPDGTAVPPWFHVLAATSASASSNHGRAGTQQCCDGLLSASAQFKHQHASRVEVRNKIDEGDMLQLKCVSKCLSYYRVLERKESHMNQRSSETEGIGVHI</sequence>
<dbReference type="EMBL" id="HBUE01100245">
    <property type="protein sequence ID" value="CAG6484991.1"/>
    <property type="molecule type" value="Transcribed_RNA"/>
</dbReference>